<feature type="non-terminal residue" evidence="1">
    <location>
        <position position="1"/>
    </location>
</feature>
<dbReference type="EMBL" id="LXQA010602057">
    <property type="protein sequence ID" value="MCI61565.1"/>
    <property type="molecule type" value="Genomic_DNA"/>
</dbReference>
<organism evidence="1 2">
    <name type="scientific">Trifolium medium</name>
    <dbReference type="NCBI Taxonomy" id="97028"/>
    <lineage>
        <taxon>Eukaryota</taxon>
        <taxon>Viridiplantae</taxon>
        <taxon>Streptophyta</taxon>
        <taxon>Embryophyta</taxon>
        <taxon>Tracheophyta</taxon>
        <taxon>Spermatophyta</taxon>
        <taxon>Magnoliopsida</taxon>
        <taxon>eudicotyledons</taxon>
        <taxon>Gunneridae</taxon>
        <taxon>Pentapetalae</taxon>
        <taxon>rosids</taxon>
        <taxon>fabids</taxon>
        <taxon>Fabales</taxon>
        <taxon>Fabaceae</taxon>
        <taxon>Papilionoideae</taxon>
        <taxon>50 kb inversion clade</taxon>
        <taxon>NPAAA clade</taxon>
        <taxon>Hologalegina</taxon>
        <taxon>IRL clade</taxon>
        <taxon>Trifolieae</taxon>
        <taxon>Trifolium</taxon>
    </lineage>
</organism>
<protein>
    <submittedName>
        <fullName evidence="1">Putative Ty3/Gypsy polyprotein/retrotransposon</fullName>
    </submittedName>
</protein>
<dbReference type="Proteomes" id="UP000265520">
    <property type="component" value="Unassembled WGS sequence"/>
</dbReference>
<dbReference type="AlphaFoldDB" id="A0A392TNV5"/>
<comment type="caution">
    <text evidence="1">The sequence shown here is derived from an EMBL/GenBank/DDBJ whole genome shotgun (WGS) entry which is preliminary data.</text>
</comment>
<proteinExistence type="predicted"/>
<name>A0A392TNV5_9FABA</name>
<evidence type="ECO:0000313" key="1">
    <source>
        <dbReference type="EMBL" id="MCI61565.1"/>
    </source>
</evidence>
<evidence type="ECO:0000313" key="2">
    <source>
        <dbReference type="Proteomes" id="UP000265520"/>
    </source>
</evidence>
<reference evidence="1 2" key="1">
    <citation type="journal article" date="2018" name="Front. Plant Sci.">
        <title>Red Clover (Trifolium pratense) and Zigzag Clover (T. medium) - A Picture of Genomic Similarities and Differences.</title>
        <authorList>
            <person name="Dluhosova J."/>
            <person name="Istvanek J."/>
            <person name="Nedelnik J."/>
            <person name="Repkova J."/>
        </authorList>
    </citation>
    <scope>NUCLEOTIDE SEQUENCE [LARGE SCALE GENOMIC DNA]</scope>
    <source>
        <strain evidence="2">cv. 10/8</strain>
        <tissue evidence="1">Leaf</tissue>
    </source>
</reference>
<keyword evidence="2" id="KW-1185">Reference proteome</keyword>
<accession>A0A392TNV5</accession>
<sequence length="58" mass="6823">RLERFMRHKPPIFTGVYNPEGAIKWIEEVEIIFEAMECSEDGKTTLGTYVLRGEAYNW</sequence>